<evidence type="ECO:0000313" key="11">
    <source>
        <dbReference type="Proteomes" id="UP000034562"/>
    </source>
</evidence>
<dbReference type="Proteomes" id="UP000034562">
    <property type="component" value="Unassembled WGS sequence"/>
</dbReference>
<keyword evidence="2" id="KW-0813">Transport</keyword>
<dbReference type="GO" id="GO:0004427">
    <property type="term" value="F:inorganic diphosphate phosphatase activity"/>
    <property type="evidence" value="ECO:0007669"/>
    <property type="project" value="InterPro"/>
</dbReference>
<evidence type="ECO:0000256" key="4">
    <source>
        <dbReference type="ARBA" id="ARBA00022842"/>
    </source>
</evidence>
<evidence type="ECO:0000256" key="1">
    <source>
        <dbReference type="ARBA" id="ARBA00004127"/>
    </source>
</evidence>
<name>A0A0G0W5Y1_9BACT</name>
<keyword evidence="5" id="KW-1278">Translocase</keyword>
<dbReference type="AlphaFoldDB" id="A0A0G0W5Y1"/>
<dbReference type="Pfam" id="PF03030">
    <property type="entry name" value="H_PPase"/>
    <property type="match status" value="1"/>
</dbReference>
<evidence type="ECO:0000256" key="5">
    <source>
        <dbReference type="ARBA" id="ARBA00022967"/>
    </source>
</evidence>
<dbReference type="EMBL" id="LBZK01000018">
    <property type="protein sequence ID" value="KKR70652.1"/>
    <property type="molecule type" value="Genomic_DNA"/>
</dbReference>
<keyword evidence="7" id="KW-0406">Ion transport</keyword>
<gene>
    <name evidence="10" type="ORF">UU12_C0018G0011</name>
</gene>
<dbReference type="GO" id="GO:0016020">
    <property type="term" value="C:membrane"/>
    <property type="evidence" value="ECO:0007669"/>
    <property type="project" value="InterPro"/>
</dbReference>
<comment type="subcellular location">
    <subcellularLocation>
        <location evidence="1">Endomembrane system</location>
        <topology evidence="1">Multi-pass membrane protein</topology>
    </subcellularLocation>
</comment>
<evidence type="ECO:0000256" key="8">
    <source>
        <dbReference type="ARBA" id="ARBA00023136"/>
    </source>
</evidence>
<dbReference type="GO" id="GO:0012505">
    <property type="term" value="C:endomembrane system"/>
    <property type="evidence" value="ECO:0007669"/>
    <property type="project" value="UniProtKB-SubCell"/>
</dbReference>
<evidence type="ECO:0000256" key="7">
    <source>
        <dbReference type="ARBA" id="ARBA00023065"/>
    </source>
</evidence>
<keyword evidence="4" id="KW-0460">Magnesium</keyword>
<proteinExistence type="predicted"/>
<evidence type="ECO:0000256" key="9">
    <source>
        <dbReference type="SAM" id="Phobius"/>
    </source>
</evidence>
<reference evidence="10 11" key="1">
    <citation type="journal article" date="2015" name="Nature">
        <title>rRNA introns, odd ribosomes, and small enigmatic genomes across a large radiation of phyla.</title>
        <authorList>
            <person name="Brown C.T."/>
            <person name="Hug L.A."/>
            <person name="Thomas B.C."/>
            <person name="Sharon I."/>
            <person name="Castelle C.J."/>
            <person name="Singh A."/>
            <person name="Wilkins M.J."/>
            <person name="Williams K.H."/>
            <person name="Banfield J.F."/>
        </authorList>
    </citation>
    <scope>NUCLEOTIDE SEQUENCE [LARGE SCALE GENOMIC DNA]</scope>
</reference>
<sequence>MFIPMNELSNIEQLMLKGVIGVALISLVYAFWLWRATIAWDKGSEKMQAVWRAIKRGAEGYLKRQLKTILLVLIPLSVILFLSVYVVPPSKEAVERFGQNAVIIVAIGRTVAFIIGASFSILVGQLGMRVAIESNIRVTAQAVKENYNNALTVAYRGGTFTGMLTDGLGLLGGTAIFMIFV</sequence>
<keyword evidence="6 9" id="KW-1133">Transmembrane helix</keyword>
<feature type="transmembrane region" description="Helical" evidence="9">
    <location>
        <begin position="69"/>
        <end position="88"/>
    </location>
</feature>
<dbReference type="PANTHER" id="PTHR31998">
    <property type="entry name" value="K(+)-INSENSITIVE PYROPHOSPHATE-ENERGIZED PROTON PUMP"/>
    <property type="match status" value="1"/>
</dbReference>
<dbReference type="InterPro" id="IPR004131">
    <property type="entry name" value="PPase-energised_H-pump"/>
</dbReference>
<evidence type="ECO:0000256" key="6">
    <source>
        <dbReference type="ARBA" id="ARBA00022989"/>
    </source>
</evidence>
<evidence type="ECO:0000256" key="2">
    <source>
        <dbReference type="ARBA" id="ARBA00022448"/>
    </source>
</evidence>
<evidence type="ECO:0000313" key="10">
    <source>
        <dbReference type="EMBL" id="KKR70652.1"/>
    </source>
</evidence>
<evidence type="ECO:0000256" key="3">
    <source>
        <dbReference type="ARBA" id="ARBA00022692"/>
    </source>
</evidence>
<feature type="transmembrane region" description="Helical" evidence="9">
    <location>
        <begin position="100"/>
        <end position="123"/>
    </location>
</feature>
<dbReference type="GO" id="GO:0009678">
    <property type="term" value="F:diphosphate hydrolysis-driven proton transmembrane transporter activity"/>
    <property type="evidence" value="ECO:0007669"/>
    <property type="project" value="InterPro"/>
</dbReference>
<accession>A0A0G0W5Y1</accession>
<dbReference type="STRING" id="1618563.UU12_C0018G0011"/>
<keyword evidence="8 9" id="KW-0472">Membrane</keyword>
<protein>
    <submittedName>
        <fullName evidence="10">K(+)-insensitive pyrophosphate-energized proton pump</fullName>
    </submittedName>
</protein>
<organism evidence="10 11">
    <name type="scientific">Candidatus Woesebacteria bacterium GW2011_GWA2_40_7b</name>
    <dbReference type="NCBI Taxonomy" id="1618563"/>
    <lineage>
        <taxon>Bacteria</taxon>
        <taxon>Candidatus Woeseibacteriota</taxon>
    </lineage>
</organism>
<feature type="transmembrane region" description="Helical" evidence="9">
    <location>
        <begin position="14"/>
        <end position="34"/>
    </location>
</feature>
<keyword evidence="3 9" id="KW-0812">Transmembrane</keyword>
<comment type="caution">
    <text evidence="10">The sequence shown here is derived from an EMBL/GenBank/DDBJ whole genome shotgun (WGS) entry which is preliminary data.</text>
</comment>